<reference evidence="1 2" key="1">
    <citation type="submission" date="2021-06" db="EMBL/GenBank/DDBJ databases">
        <authorList>
            <person name="Palmer J.M."/>
        </authorList>
    </citation>
    <scope>NUCLEOTIDE SEQUENCE [LARGE SCALE GENOMIC DNA]</scope>
    <source>
        <strain evidence="1 2">CL_MEX2019</strain>
        <tissue evidence="1">Muscle</tissue>
    </source>
</reference>
<evidence type="ECO:0000313" key="1">
    <source>
        <dbReference type="EMBL" id="MED6263889.1"/>
    </source>
</evidence>
<name>A0ABU7CQZ5_9TELE</name>
<keyword evidence="2" id="KW-1185">Reference proteome</keyword>
<evidence type="ECO:0000313" key="2">
    <source>
        <dbReference type="Proteomes" id="UP001352852"/>
    </source>
</evidence>
<organism evidence="1 2">
    <name type="scientific">Characodon lateralis</name>
    <dbReference type="NCBI Taxonomy" id="208331"/>
    <lineage>
        <taxon>Eukaryota</taxon>
        <taxon>Metazoa</taxon>
        <taxon>Chordata</taxon>
        <taxon>Craniata</taxon>
        <taxon>Vertebrata</taxon>
        <taxon>Euteleostomi</taxon>
        <taxon>Actinopterygii</taxon>
        <taxon>Neopterygii</taxon>
        <taxon>Teleostei</taxon>
        <taxon>Neoteleostei</taxon>
        <taxon>Acanthomorphata</taxon>
        <taxon>Ovalentaria</taxon>
        <taxon>Atherinomorphae</taxon>
        <taxon>Cyprinodontiformes</taxon>
        <taxon>Goodeidae</taxon>
        <taxon>Characodon</taxon>
    </lineage>
</organism>
<accession>A0ABU7CQZ5</accession>
<comment type="caution">
    <text evidence="1">The sequence shown here is derived from an EMBL/GenBank/DDBJ whole genome shotgun (WGS) entry which is preliminary data.</text>
</comment>
<gene>
    <name evidence="1" type="ORF">CHARACLAT_009273</name>
</gene>
<proteinExistence type="predicted"/>
<protein>
    <submittedName>
        <fullName evidence="1">Uncharacterized protein</fullName>
    </submittedName>
</protein>
<dbReference type="EMBL" id="JAHUTJ010000559">
    <property type="protein sequence ID" value="MED6263889.1"/>
    <property type="molecule type" value="Genomic_DNA"/>
</dbReference>
<dbReference type="Proteomes" id="UP001352852">
    <property type="component" value="Unassembled WGS sequence"/>
</dbReference>
<sequence length="101" mass="11653">MMISVTKVGQKWFDNKDVQLESKQLKTKVIYLLKAPSSGQTKHLSNWNQQQVGTSTLSQTFYSNEKRHQKRSRKNSHDLPTLAHLLKWAKSLLKDPLHPGN</sequence>